<proteinExistence type="predicted"/>
<feature type="chain" id="PRO_5041959651" evidence="1">
    <location>
        <begin position="22"/>
        <end position="90"/>
    </location>
</feature>
<gene>
    <name evidence="2" type="ORF">LSH36_572g00065</name>
</gene>
<dbReference type="Proteomes" id="UP001208570">
    <property type="component" value="Unassembled WGS sequence"/>
</dbReference>
<keyword evidence="3" id="KW-1185">Reference proteome</keyword>
<dbReference type="InterPro" id="IPR016186">
    <property type="entry name" value="C-type_lectin-like/link_sf"/>
</dbReference>
<keyword evidence="1" id="KW-0732">Signal</keyword>
<evidence type="ECO:0000313" key="2">
    <source>
        <dbReference type="EMBL" id="KAK2147056.1"/>
    </source>
</evidence>
<sequence>MKEKRILVASLVLELLFSAQAGCPPRAAESNTNCYSIVAKEVAKSAYELRQLCWQMESELISVETEDDLSLVYDYMNLLYADEVSNELAT</sequence>
<accession>A0AAD9MX70</accession>
<feature type="signal peptide" evidence="1">
    <location>
        <begin position="1"/>
        <end position="21"/>
    </location>
</feature>
<evidence type="ECO:0000256" key="1">
    <source>
        <dbReference type="SAM" id="SignalP"/>
    </source>
</evidence>
<dbReference type="SUPFAM" id="SSF56436">
    <property type="entry name" value="C-type lectin-like"/>
    <property type="match status" value="1"/>
</dbReference>
<dbReference type="AlphaFoldDB" id="A0AAD9MX70"/>
<dbReference type="Gene3D" id="3.10.100.10">
    <property type="entry name" value="Mannose-Binding Protein A, subunit A"/>
    <property type="match status" value="1"/>
</dbReference>
<protein>
    <submittedName>
        <fullName evidence="2">Uncharacterized protein</fullName>
    </submittedName>
</protein>
<name>A0AAD9MX70_9ANNE</name>
<dbReference type="EMBL" id="JAODUP010000572">
    <property type="protein sequence ID" value="KAK2147056.1"/>
    <property type="molecule type" value="Genomic_DNA"/>
</dbReference>
<evidence type="ECO:0000313" key="3">
    <source>
        <dbReference type="Proteomes" id="UP001208570"/>
    </source>
</evidence>
<comment type="caution">
    <text evidence="2">The sequence shown here is derived from an EMBL/GenBank/DDBJ whole genome shotgun (WGS) entry which is preliminary data.</text>
</comment>
<dbReference type="InterPro" id="IPR016187">
    <property type="entry name" value="CTDL_fold"/>
</dbReference>
<reference evidence="2" key="1">
    <citation type="journal article" date="2023" name="Mol. Biol. Evol.">
        <title>Third-Generation Sequencing Reveals the Adaptive Role of the Epigenome in Three Deep-Sea Polychaetes.</title>
        <authorList>
            <person name="Perez M."/>
            <person name="Aroh O."/>
            <person name="Sun Y."/>
            <person name="Lan Y."/>
            <person name="Juniper S.K."/>
            <person name="Young C.R."/>
            <person name="Angers B."/>
            <person name="Qian P.Y."/>
        </authorList>
    </citation>
    <scope>NUCLEOTIDE SEQUENCE</scope>
    <source>
        <strain evidence="2">P08H-3</strain>
    </source>
</reference>
<organism evidence="2 3">
    <name type="scientific">Paralvinella palmiformis</name>
    <dbReference type="NCBI Taxonomy" id="53620"/>
    <lineage>
        <taxon>Eukaryota</taxon>
        <taxon>Metazoa</taxon>
        <taxon>Spiralia</taxon>
        <taxon>Lophotrochozoa</taxon>
        <taxon>Annelida</taxon>
        <taxon>Polychaeta</taxon>
        <taxon>Sedentaria</taxon>
        <taxon>Canalipalpata</taxon>
        <taxon>Terebellida</taxon>
        <taxon>Terebelliformia</taxon>
        <taxon>Alvinellidae</taxon>
        <taxon>Paralvinella</taxon>
    </lineage>
</organism>